<evidence type="ECO:0000256" key="4">
    <source>
        <dbReference type="ARBA" id="ARBA00022960"/>
    </source>
</evidence>
<dbReference type="UniPathway" id="UPA00219"/>
<comment type="caution">
    <text evidence="9">The sequence shown here is derived from an EMBL/GenBank/DDBJ whole genome shotgun (WGS) entry which is preliminary data.</text>
</comment>
<dbReference type="InterPro" id="IPR005490">
    <property type="entry name" value="LD_TPept_cat_dom"/>
</dbReference>
<evidence type="ECO:0000313" key="9">
    <source>
        <dbReference type="EMBL" id="PJJ75990.1"/>
    </source>
</evidence>
<comment type="similarity">
    <text evidence="2">Belongs to the YkuD family.</text>
</comment>
<dbReference type="RefSeq" id="WP_100314528.1">
    <property type="nucleotide sequence ID" value="NZ_PGFG01000001.1"/>
</dbReference>
<evidence type="ECO:0000256" key="5">
    <source>
        <dbReference type="ARBA" id="ARBA00022984"/>
    </source>
</evidence>
<gene>
    <name evidence="9" type="ORF">BXY57_1584</name>
</gene>
<evidence type="ECO:0000256" key="3">
    <source>
        <dbReference type="ARBA" id="ARBA00022679"/>
    </source>
</evidence>
<proteinExistence type="inferred from homology"/>
<feature type="domain" description="L,D-TPase catalytic" evidence="8">
    <location>
        <begin position="63"/>
        <end position="197"/>
    </location>
</feature>
<evidence type="ECO:0000313" key="10">
    <source>
        <dbReference type="Proteomes" id="UP000230000"/>
    </source>
</evidence>
<dbReference type="OrthoDB" id="9809748at2"/>
<sequence>MKRWMKAWLVWIFIGYAAPVWAQQNFLQQQLQYATVQMAYRNKDSLLKAEFAAKGLNWPPRYLYIRSFKYDSQLEVWVKSNPEDTFRLFKVYRICALSGTMGPKRMQGDYQVPEGFYYINHFNPKSSYHLSLGLNYPNTADLLSIDHSSDPGGDIYIHGSCVSRGCIPLTDSQIEELYLLALYAHSAGQDFIPVHIFPIRFGNPASEEFLSHFTGINPGAEKLWSTLREAYTYFNETHQLPIIMTDASGQYVMALPPHKHQPELSQITSSRG</sequence>
<keyword evidence="6 7" id="KW-0961">Cell wall biogenesis/degradation</keyword>
<dbReference type="InterPro" id="IPR038063">
    <property type="entry name" value="Transpep_catalytic_dom"/>
</dbReference>
<keyword evidence="4 7" id="KW-0133">Cell shape</keyword>
<name>A0A2M9CVR4_9BACT</name>
<evidence type="ECO:0000256" key="2">
    <source>
        <dbReference type="ARBA" id="ARBA00005992"/>
    </source>
</evidence>
<evidence type="ECO:0000259" key="8">
    <source>
        <dbReference type="PROSITE" id="PS52029"/>
    </source>
</evidence>
<dbReference type="EMBL" id="PGFG01000001">
    <property type="protein sequence ID" value="PJJ75990.1"/>
    <property type="molecule type" value="Genomic_DNA"/>
</dbReference>
<evidence type="ECO:0000256" key="7">
    <source>
        <dbReference type="PROSITE-ProRule" id="PRU01373"/>
    </source>
</evidence>
<dbReference type="Proteomes" id="UP000230000">
    <property type="component" value="Unassembled WGS sequence"/>
</dbReference>
<dbReference type="PROSITE" id="PS52029">
    <property type="entry name" value="LD_TPASE"/>
    <property type="match status" value="1"/>
</dbReference>
<dbReference type="AlphaFoldDB" id="A0A2M9CVR4"/>
<keyword evidence="5 7" id="KW-0573">Peptidoglycan synthesis</keyword>
<reference evidence="9 10" key="1">
    <citation type="submission" date="2017-11" db="EMBL/GenBank/DDBJ databases">
        <title>Genomic Encyclopedia of Archaeal and Bacterial Type Strains, Phase II (KMG-II): From Individual Species to Whole Genera.</title>
        <authorList>
            <person name="Goeker M."/>
        </authorList>
    </citation>
    <scope>NUCLEOTIDE SEQUENCE [LARGE SCALE GENOMIC DNA]</scope>
    <source>
        <strain evidence="9 10">DSM 27268</strain>
    </source>
</reference>
<dbReference type="GO" id="GO:0008360">
    <property type="term" value="P:regulation of cell shape"/>
    <property type="evidence" value="ECO:0007669"/>
    <property type="project" value="UniProtKB-UniRule"/>
</dbReference>
<evidence type="ECO:0000256" key="1">
    <source>
        <dbReference type="ARBA" id="ARBA00004752"/>
    </source>
</evidence>
<organism evidence="9 10">
    <name type="scientific">Thermoflavifilum aggregans</name>
    <dbReference type="NCBI Taxonomy" id="454188"/>
    <lineage>
        <taxon>Bacteria</taxon>
        <taxon>Pseudomonadati</taxon>
        <taxon>Bacteroidota</taxon>
        <taxon>Chitinophagia</taxon>
        <taxon>Chitinophagales</taxon>
        <taxon>Chitinophagaceae</taxon>
        <taxon>Thermoflavifilum</taxon>
    </lineage>
</organism>
<dbReference type="Pfam" id="PF03734">
    <property type="entry name" value="YkuD"/>
    <property type="match status" value="1"/>
</dbReference>
<evidence type="ECO:0000256" key="6">
    <source>
        <dbReference type="ARBA" id="ARBA00023316"/>
    </source>
</evidence>
<dbReference type="GO" id="GO:0071555">
    <property type="term" value="P:cell wall organization"/>
    <property type="evidence" value="ECO:0007669"/>
    <property type="project" value="UniProtKB-UniRule"/>
</dbReference>
<keyword evidence="10" id="KW-1185">Reference proteome</keyword>
<protein>
    <submittedName>
        <fullName evidence="9">L,D-transpeptidase-like protein</fullName>
    </submittedName>
</protein>
<dbReference type="SUPFAM" id="SSF141523">
    <property type="entry name" value="L,D-transpeptidase catalytic domain-like"/>
    <property type="match status" value="1"/>
</dbReference>
<feature type="active site" description="Nucleophile" evidence="7">
    <location>
        <position position="166"/>
    </location>
</feature>
<feature type="active site" description="Proton donor/acceptor" evidence="7">
    <location>
        <position position="158"/>
    </location>
</feature>
<dbReference type="PANTHER" id="PTHR36699">
    <property type="entry name" value="LD-TRANSPEPTIDASE"/>
    <property type="match status" value="1"/>
</dbReference>
<dbReference type="GO" id="GO:0004180">
    <property type="term" value="F:carboxypeptidase activity"/>
    <property type="evidence" value="ECO:0007669"/>
    <property type="project" value="UniProtKB-ARBA"/>
</dbReference>
<dbReference type="GO" id="GO:0009252">
    <property type="term" value="P:peptidoglycan biosynthetic process"/>
    <property type="evidence" value="ECO:0007669"/>
    <property type="project" value="UniProtKB-UniPathway"/>
</dbReference>
<dbReference type="GO" id="GO:0016740">
    <property type="term" value="F:transferase activity"/>
    <property type="evidence" value="ECO:0007669"/>
    <property type="project" value="UniProtKB-KW"/>
</dbReference>
<dbReference type="PANTHER" id="PTHR36699:SF1">
    <property type="entry name" value="L,D-TRANSPEPTIDASE YAFK-RELATED"/>
    <property type="match status" value="1"/>
</dbReference>
<keyword evidence="3" id="KW-0808">Transferase</keyword>
<comment type="pathway">
    <text evidence="1 7">Cell wall biogenesis; peptidoglycan biosynthesis.</text>
</comment>
<dbReference type="CDD" id="cd16913">
    <property type="entry name" value="YkuD_like"/>
    <property type="match status" value="1"/>
</dbReference>
<accession>A0A2M9CVR4</accession>